<feature type="region of interest" description="Disordered" evidence="1">
    <location>
        <begin position="891"/>
        <end position="914"/>
    </location>
</feature>
<proteinExistence type="predicted"/>
<dbReference type="EMBL" id="JADBGQ010000147">
    <property type="protein sequence ID" value="KAG5373668.1"/>
    <property type="molecule type" value="Genomic_DNA"/>
</dbReference>
<feature type="region of interest" description="Disordered" evidence="1">
    <location>
        <begin position="810"/>
        <end position="835"/>
    </location>
</feature>
<accession>A0ABQ7KHX9</accession>
<evidence type="ECO:0000256" key="1">
    <source>
        <dbReference type="SAM" id="MobiDB-lite"/>
    </source>
</evidence>
<keyword evidence="3" id="KW-1185">Reference proteome</keyword>
<sequence>MTQRARVVKSHECSKVVSCQRVSGTKRYELPKVANIKRYENQEARLAKWCMFQTVSFGTGLRLTRPIGSRPKAGSGKGVRWAIEPDSIGRSHLDSIRIDGLVFGDDPDLFDTVGRFIRFMIMLTEELRMVLVKPRSREGSVSERLCNVWLDDARDELVIVYETVKKLCIESHVSKSRGQGSGLTSVAVHQYTNQHVGPWTQHADPSRGLFWMSVAVRVCPFVSVSTHRTSEAVHQYTYQHVSGRLWLSISTHISTLVLGLSTLALPVDCSAHTGRQWLSVCVRVCPSAHTGRPWLSVITHISTLVLGLSTLTLLVDCSGDIGPRGLSVQYTQDVRGYLPAHTRRPCVSVSTHMTSVGVRQHTQDVCVCPSAHTGRLWLSVCVRQHTQDVCGCPSVHISALHTGRPWVSASTHRTSVAVRVCPCVSICVRQHTQDVRGCPSVHISSRWSLDSARWPSPWTVWVIFGPRGLYVQYTQDVCGCPPAHTGRTWLSVCVRVCACVSVSIHRTSVCVRQHTQDVRGCPCVSVSTQDVRGCPSVHISARWSLDSARWPFPWTVRVILAHVGCLFSTHRTSVGVRQHTQDVCGCVSAHTGRSWLSVCVRVCPCVSVSTHRTSVAVHQYTYQHAGPWTQHAGPPVDCSGDFGPLGLSVQYTQDVCGCPQAHTGRPWLFVAVRQHTHDVRGCPCVSVCVHQHTQDVCGCPSVHISALWSLDSARWPFPWTARVILAYMCCLFSRHRTSVGVRQHTQDIRACPSAHTGRPWLSVCVCVWPCVSLCGRVWPSAHTGHPWLSISTHISTFVMSPILDRIGRTGHGAGRRTSQLTGAGGLAQSAGNSWGSAQSSERCVLVRISVGESGTVTGRADGPGAGRFDQMGLRLGIGSGQAPRVMDLRQKDKEKAKEKEKEVAPGDRTPKVRGKDSLILRPWPDQIPMKDQKWTVVREKHHEDRGHGKMCGDWVDSENCVIIVAYCATCELMRF</sequence>
<evidence type="ECO:0000313" key="2">
    <source>
        <dbReference type="EMBL" id="KAG5373668.1"/>
    </source>
</evidence>
<comment type="caution">
    <text evidence="2">The sequence shown here is derived from an EMBL/GenBank/DDBJ whole genome shotgun (WGS) entry which is preliminary data.</text>
</comment>
<reference evidence="2 3" key="1">
    <citation type="submission" date="2021-03" db="EMBL/GenBank/DDBJ databases">
        <authorList>
            <person name="King G.J."/>
            <person name="Bancroft I."/>
            <person name="Baten A."/>
            <person name="Bloomfield J."/>
            <person name="Borpatragohain P."/>
            <person name="He Z."/>
            <person name="Irish N."/>
            <person name="Irwin J."/>
            <person name="Liu K."/>
            <person name="Mauleon R.P."/>
            <person name="Moore J."/>
            <person name="Morris R."/>
            <person name="Ostergaard L."/>
            <person name="Wang B."/>
            <person name="Wells R."/>
        </authorList>
    </citation>
    <scope>NUCLEOTIDE SEQUENCE [LARGE SCALE GENOMIC DNA]</scope>
    <source>
        <strain evidence="2">R-o-18</strain>
        <tissue evidence="2">Leaf</tissue>
    </source>
</reference>
<evidence type="ECO:0000313" key="3">
    <source>
        <dbReference type="Proteomes" id="UP000823674"/>
    </source>
</evidence>
<gene>
    <name evidence="2" type="primary">A05p028300.1_BraROA</name>
    <name evidence="2" type="ORF">IGI04_043014</name>
</gene>
<dbReference type="Proteomes" id="UP000823674">
    <property type="component" value="Unassembled WGS sequence"/>
</dbReference>
<protein>
    <submittedName>
        <fullName evidence="2">Uncharacterized protein</fullName>
    </submittedName>
</protein>
<organism evidence="2 3">
    <name type="scientific">Brassica rapa subsp. trilocularis</name>
    <dbReference type="NCBI Taxonomy" id="1813537"/>
    <lineage>
        <taxon>Eukaryota</taxon>
        <taxon>Viridiplantae</taxon>
        <taxon>Streptophyta</taxon>
        <taxon>Embryophyta</taxon>
        <taxon>Tracheophyta</taxon>
        <taxon>Spermatophyta</taxon>
        <taxon>Magnoliopsida</taxon>
        <taxon>eudicotyledons</taxon>
        <taxon>Gunneridae</taxon>
        <taxon>Pentapetalae</taxon>
        <taxon>rosids</taxon>
        <taxon>malvids</taxon>
        <taxon>Brassicales</taxon>
        <taxon>Brassicaceae</taxon>
        <taxon>Brassiceae</taxon>
        <taxon>Brassica</taxon>
    </lineage>
</organism>
<name>A0ABQ7KHX9_BRACM</name>